<evidence type="ECO:0000313" key="2">
    <source>
        <dbReference type="EMBL" id="CAE0840182.1"/>
    </source>
</evidence>
<organism evidence="2">
    <name type="scientific">Oxyrrhis marina</name>
    <name type="common">Dinoflagellate</name>
    <dbReference type="NCBI Taxonomy" id="2969"/>
    <lineage>
        <taxon>Eukaryota</taxon>
        <taxon>Sar</taxon>
        <taxon>Alveolata</taxon>
        <taxon>Dinophyceae</taxon>
        <taxon>Oxyrrhinales</taxon>
        <taxon>Oxyrrhinaceae</taxon>
        <taxon>Oxyrrhis</taxon>
    </lineage>
</organism>
<gene>
    <name evidence="2" type="ORF">OMAR00294_LOCUS331</name>
</gene>
<dbReference type="InterPro" id="IPR036278">
    <property type="entry name" value="Sialidase_sf"/>
</dbReference>
<dbReference type="InterPro" id="IPR015943">
    <property type="entry name" value="WD40/YVTN_repeat-like_dom_sf"/>
</dbReference>
<feature type="region of interest" description="Disordered" evidence="1">
    <location>
        <begin position="373"/>
        <end position="400"/>
    </location>
</feature>
<dbReference type="AlphaFoldDB" id="A0A7S4LNI6"/>
<reference evidence="2" key="1">
    <citation type="submission" date="2021-01" db="EMBL/GenBank/DDBJ databases">
        <authorList>
            <person name="Corre E."/>
            <person name="Pelletier E."/>
            <person name="Niang G."/>
            <person name="Scheremetjew M."/>
            <person name="Finn R."/>
            <person name="Kale V."/>
            <person name="Holt S."/>
            <person name="Cochrane G."/>
            <person name="Meng A."/>
            <person name="Brown T."/>
            <person name="Cohen L."/>
        </authorList>
    </citation>
    <scope>NUCLEOTIDE SEQUENCE</scope>
    <source>
        <strain evidence="2">LB1974</strain>
    </source>
</reference>
<feature type="compositionally biased region" description="Pro residues" evidence="1">
    <location>
        <begin position="380"/>
        <end position="390"/>
    </location>
</feature>
<evidence type="ECO:0000256" key="1">
    <source>
        <dbReference type="SAM" id="MobiDB-lite"/>
    </source>
</evidence>
<dbReference type="SUPFAM" id="SSF110296">
    <property type="entry name" value="Oligoxyloglucan reducing end-specific cellobiohydrolase"/>
    <property type="match status" value="1"/>
</dbReference>
<accession>A0A7S4LNI6</accession>
<name>A0A7S4LNI6_OXYMA</name>
<sequence length="496" mass="51732">MRVSACTVFAAAAAPEWQVLQKLFSSISIGISFKNDKEGWTSQTDGSSPIQIVKTEDGGNTWNQVKNNTGNHVITLGVAARKGAGITNVATTGALESSEWSVDGETFKGSAGAPVVSQDLKHENGRMVMGMPKGICTSSTGGALYTCHSVPFKYPGTGRYASSPSKDVMYVTAGQWPSNTGRVEEGAETTIHLSKNLRIVHGETRRLEAGLLTDPVNGTYTAELWKSVDGGKTWKNLITDEGNFYFNDVHCFDETNCVAVGEGFAEDSKSPGARVYLTTDGETFKVVHTENAKGTESLMTARMLSKTEHWAGGTSAAGGLTAPALLLHSVDAGSTYKNENNGIVGQMITSVDFVSPTHAYATTVNALQQSSLLEYGGNPTPGPAPGPSPSGPHYEKPPCQAGEVKASVTGSTGSLCAPPCTSGTCPTDVPSGVTASPTCVLQDQSGNKYCALECAKDEECDKAGGSSCSILQGSTGVCTYPDSMGVLMTSSKAVVV</sequence>
<dbReference type="Gene3D" id="2.130.10.10">
    <property type="entry name" value="YVTN repeat-like/Quinoprotein amine dehydrogenase"/>
    <property type="match status" value="1"/>
</dbReference>
<protein>
    <submittedName>
        <fullName evidence="2">Uncharacterized protein</fullName>
    </submittedName>
</protein>
<dbReference type="EMBL" id="HBJB01000390">
    <property type="protein sequence ID" value="CAE0840182.1"/>
    <property type="molecule type" value="Transcribed_RNA"/>
</dbReference>
<proteinExistence type="predicted"/>
<dbReference type="SUPFAM" id="SSF50939">
    <property type="entry name" value="Sialidases"/>
    <property type="match status" value="1"/>
</dbReference>